<dbReference type="EMBL" id="BAAFSG010000001">
    <property type="protein sequence ID" value="GAB1253978.1"/>
    <property type="molecule type" value="Genomic_DNA"/>
</dbReference>
<evidence type="ECO:0000313" key="1">
    <source>
        <dbReference type="EMBL" id="GAB1253978.1"/>
    </source>
</evidence>
<evidence type="ECO:0008006" key="3">
    <source>
        <dbReference type="Google" id="ProtNLM"/>
    </source>
</evidence>
<dbReference type="InterPro" id="IPR012337">
    <property type="entry name" value="RNaseH-like_sf"/>
</dbReference>
<protein>
    <recommendedName>
        <fullName evidence="3">Transposase</fullName>
    </recommendedName>
</protein>
<accession>A0ABQ0E8I4</accession>
<comment type="caution">
    <text evidence="1">The sequence shown here is derived from an EMBL/GenBank/DDBJ whole genome shotgun (WGS) entry which is preliminary data.</text>
</comment>
<dbReference type="Gene3D" id="3.30.420.10">
    <property type="entry name" value="Ribonuclease H-like superfamily/Ribonuclease H"/>
    <property type="match status" value="1"/>
</dbReference>
<dbReference type="InterPro" id="IPR036397">
    <property type="entry name" value="RNaseH_sf"/>
</dbReference>
<name>A0ABQ0E8I4_9BACT</name>
<dbReference type="Proteomes" id="UP001628192">
    <property type="component" value="Unassembled WGS sequence"/>
</dbReference>
<reference evidence="1 2" key="1">
    <citation type="journal article" date="2025" name="Int. J. Syst. Evol. Microbiol.">
        <title>Desulfovibrio falkowii sp. nov., Porphyromonas miyakawae sp. nov., Mediterraneibacter flintii sp. nov. and Owariibacterium komagatae gen. nov., sp. nov., isolated from human faeces.</title>
        <authorList>
            <person name="Hamaguchi T."/>
            <person name="Ohara M."/>
            <person name="Hisatomi A."/>
            <person name="Sekiguchi K."/>
            <person name="Takeda J.I."/>
            <person name="Ueyama J."/>
            <person name="Ito M."/>
            <person name="Nishiwaki H."/>
            <person name="Ogi T."/>
            <person name="Hirayama M."/>
            <person name="Ohkuma M."/>
            <person name="Sakamoto M."/>
            <person name="Ohno K."/>
        </authorList>
    </citation>
    <scope>NUCLEOTIDE SEQUENCE [LARGE SCALE GENOMIC DNA]</scope>
    <source>
        <strain evidence="1 2">13CB8C</strain>
    </source>
</reference>
<organism evidence="1 2">
    <name type="scientific">Desulfovibrio falkowii</name>
    <dbReference type="NCBI Taxonomy" id="3136602"/>
    <lineage>
        <taxon>Bacteria</taxon>
        <taxon>Pseudomonadati</taxon>
        <taxon>Thermodesulfobacteriota</taxon>
        <taxon>Desulfovibrionia</taxon>
        <taxon>Desulfovibrionales</taxon>
        <taxon>Desulfovibrionaceae</taxon>
        <taxon>Desulfovibrio</taxon>
    </lineage>
</organism>
<dbReference type="SUPFAM" id="SSF53098">
    <property type="entry name" value="Ribonuclease H-like"/>
    <property type="match status" value="1"/>
</dbReference>
<sequence>MAFAAALGIVRKFTPARSPQSNGMAEALVKTFKRDYVFCNDRSDAETVMAQLSG</sequence>
<gene>
    <name evidence="1" type="ORF">Defa_14650</name>
</gene>
<proteinExistence type="predicted"/>
<evidence type="ECO:0000313" key="2">
    <source>
        <dbReference type="Proteomes" id="UP001628192"/>
    </source>
</evidence>
<keyword evidence="2" id="KW-1185">Reference proteome</keyword>